<gene>
    <name evidence="2" type="ORF">J1N35_040949</name>
</gene>
<evidence type="ECO:0000313" key="2">
    <source>
        <dbReference type="EMBL" id="KAH1039206.1"/>
    </source>
</evidence>
<evidence type="ECO:0000256" key="1">
    <source>
        <dbReference type="SAM" id="MobiDB-lite"/>
    </source>
</evidence>
<feature type="region of interest" description="Disordered" evidence="1">
    <location>
        <begin position="1"/>
        <end position="22"/>
    </location>
</feature>
<protein>
    <submittedName>
        <fullName evidence="2">Uncharacterized protein</fullName>
    </submittedName>
</protein>
<organism evidence="2 3">
    <name type="scientific">Gossypium stocksii</name>
    <dbReference type="NCBI Taxonomy" id="47602"/>
    <lineage>
        <taxon>Eukaryota</taxon>
        <taxon>Viridiplantae</taxon>
        <taxon>Streptophyta</taxon>
        <taxon>Embryophyta</taxon>
        <taxon>Tracheophyta</taxon>
        <taxon>Spermatophyta</taxon>
        <taxon>Magnoliopsida</taxon>
        <taxon>eudicotyledons</taxon>
        <taxon>Gunneridae</taxon>
        <taxon>Pentapetalae</taxon>
        <taxon>rosids</taxon>
        <taxon>malvids</taxon>
        <taxon>Malvales</taxon>
        <taxon>Malvaceae</taxon>
        <taxon>Malvoideae</taxon>
        <taxon>Gossypium</taxon>
    </lineage>
</organism>
<reference evidence="2 3" key="1">
    <citation type="journal article" date="2021" name="Plant Biotechnol. J.">
        <title>Multi-omics assisted identification of the key and species-specific regulatory components of drought-tolerant mechanisms in Gossypium stocksii.</title>
        <authorList>
            <person name="Yu D."/>
            <person name="Ke L."/>
            <person name="Zhang D."/>
            <person name="Wu Y."/>
            <person name="Sun Y."/>
            <person name="Mei J."/>
            <person name="Sun J."/>
            <person name="Sun Y."/>
        </authorList>
    </citation>
    <scope>NUCLEOTIDE SEQUENCE [LARGE SCALE GENOMIC DNA]</scope>
    <source>
        <strain evidence="3">cv. E1</strain>
        <tissue evidence="2">Leaf</tissue>
    </source>
</reference>
<dbReference type="AlphaFoldDB" id="A0A9D3ZIR9"/>
<name>A0A9D3ZIR9_9ROSI</name>
<comment type="caution">
    <text evidence="2">The sequence shown here is derived from an EMBL/GenBank/DDBJ whole genome shotgun (WGS) entry which is preliminary data.</text>
</comment>
<accession>A0A9D3ZIR9</accession>
<keyword evidence="3" id="KW-1185">Reference proteome</keyword>
<dbReference type="EMBL" id="JAIQCV010000012">
    <property type="protein sequence ID" value="KAH1039206.1"/>
    <property type="molecule type" value="Genomic_DNA"/>
</dbReference>
<proteinExistence type="predicted"/>
<evidence type="ECO:0000313" key="3">
    <source>
        <dbReference type="Proteomes" id="UP000828251"/>
    </source>
</evidence>
<sequence>MCEHSRIPDAILDGSTNGKGGASDKVMAKVSAEIECVVSAPKFKCRKVSAVLDFSPGCGRVTASNIGLSKQIAVNQSSQGKW</sequence>
<dbReference type="Proteomes" id="UP000828251">
    <property type="component" value="Unassembled WGS sequence"/>
</dbReference>